<dbReference type="PROSITE" id="PS50931">
    <property type="entry name" value="HTH_LYSR"/>
    <property type="match status" value="1"/>
</dbReference>
<comment type="similarity">
    <text evidence="1">Belongs to the LysR transcriptional regulatory family.</text>
</comment>
<evidence type="ECO:0000313" key="6">
    <source>
        <dbReference type="EMBL" id="KHS53670.1"/>
    </source>
</evidence>
<dbReference type="InterPro" id="IPR036388">
    <property type="entry name" value="WH-like_DNA-bd_sf"/>
</dbReference>
<keyword evidence="2" id="KW-0805">Transcription regulation</keyword>
<dbReference type="EMBL" id="JTJZ01000014">
    <property type="protein sequence ID" value="KHS53670.1"/>
    <property type="molecule type" value="Genomic_DNA"/>
</dbReference>
<evidence type="ECO:0000256" key="4">
    <source>
        <dbReference type="ARBA" id="ARBA00023163"/>
    </source>
</evidence>
<dbReference type="InterPro" id="IPR036390">
    <property type="entry name" value="WH_DNA-bd_sf"/>
</dbReference>
<dbReference type="Gene3D" id="1.10.10.10">
    <property type="entry name" value="Winged helix-like DNA-binding domain superfamily/Winged helix DNA-binding domain"/>
    <property type="match status" value="1"/>
</dbReference>
<dbReference type="AlphaFoldDB" id="A0A0B9AWE9"/>
<keyword evidence="4" id="KW-0804">Transcription</keyword>
<dbReference type="Proteomes" id="UP000031488">
    <property type="component" value="Unassembled WGS sequence"/>
</dbReference>
<dbReference type="PATRIC" id="fig|1703.6.peg.628"/>
<dbReference type="CDD" id="cd08423">
    <property type="entry name" value="PBP2_LTTR_like_6"/>
    <property type="match status" value="1"/>
</dbReference>
<evidence type="ECO:0000259" key="5">
    <source>
        <dbReference type="PROSITE" id="PS50931"/>
    </source>
</evidence>
<dbReference type="PANTHER" id="PTHR30346">
    <property type="entry name" value="TRANSCRIPTIONAL DUAL REGULATOR HCAR-RELATED"/>
    <property type="match status" value="1"/>
</dbReference>
<name>A0A0B9AWE9_BRELN</name>
<dbReference type="OrthoDB" id="4131546at2"/>
<dbReference type="RefSeq" id="WP_039207203.1">
    <property type="nucleotide sequence ID" value="NZ_JTJZ01000014.1"/>
</dbReference>
<evidence type="ECO:0000256" key="3">
    <source>
        <dbReference type="ARBA" id="ARBA00023125"/>
    </source>
</evidence>
<dbReference type="InterPro" id="IPR005119">
    <property type="entry name" value="LysR_subst-bd"/>
</dbReference>
<dbReference type="SUPFAM" id="SSF46785">
    <property type="entry name" value="Winged helix' DNA-binding domain"/>
    <property type="match status" value="1"/>
</dbReference>
<dbReference type="PANTHER" id="PTHR30346:SF29">
    <property type="entry name" value="LYSR SUBSTRATE-BINDING"/>
    <property type="match status" value="1"/>
</dbReference>
<dbReference type="Pfam" id="PF00126">
    <property type="entry name" value="HTH_1"/>
    <property type="match status" value="1"/>
</dbReference>
<feature type="domain" description="HTH lysR-type" evidence="5">
    <location>
        <begin position="6"/>
        <end position="63"/>
    </location>
</feature>
<evidence type="ECO:0000256" key="1">
    <source>
        <dbReference type="ARBA" id="ARBA00009437"/>
    </source>
</evidence>
<dbReference type="SUPFAM" id="SSF53850">
    <property type="entry name" value="Periplasmic binding protein-like II"/>
    <property type="match status" value="1"/>
</dbReference>
<evidence type="ECO:0000313" key="7">
    <source>
        <dbReference type="Proteomes" id="UP000031488"/>
    </source>
</evidence>
<gene>
    <name evidence="6" type="ORF">AE0388_0745</name>
</gene>
<reference evidence="6 7" key="1">
    <citation type="submission" date="2014-11" db="EMBL/GenBank/DDBJ databases">
        <title>Draft Genome Sequence of Brevibacterium linens AE038-8.</title>
        <authorList>
            <person name="Maizel D."/>
            <person name="Utturkar S.M."/>
            <person name="Brown S.D."/>
            <person name="Ferrero M."/>
            <person name="Rosen B.P."/>
        </authorList>
    </citation>
    <scope>NUCLEOTIDE SEQUENCE [LARGE SCALE GENOMIC DNA]</scope>
    <source>
        <strain evidence="6 7">AE038-8</strain>
    </source>
</reference>
<dbReference type="GO" id="GO:0032993">
    <property type="term" value="C:protein-DNA complex"/>
    <property type="evidence" value="ECO:0007669"/>
    <property type="project" value="TreeGrafter"/>
</dbReference>
<dbReference type="GO" id="GO:0003677">
    <property type="term" value="F:DNA binding"/>
    <property type="evidence" value="ECO:0007669"/>
    <property type="project" value="UniProtKB-KW"/>
</dbReference>
<keyword evidence="7" id="KW-1185">Reference proteome</keyword>
<dbReference type="Gene3D" id="3.40.190.290">
    <property type="match status" value="1"/>
</dbReference>
<sequence>MSSAPYNVDRLLVLLLVFRTGSLSAAADELALSTSAVSQQISKLEREVGLPLVVRHPKGMRLTDAGVKLSAYAATIDNALTAARNDMSAFAQLDRGEVRIATFPTFAASVMPKILQHFHELHPDLDVTVKSYRLDRIQEALERREVDLATLWDYPWAPIDDQIPVSTTLLKEPTMLLLPSTHALARRRVVDLREVADNPWITRSSHPVASVLGRICSDAGFAPRIVFEANDYQELLGMVAAGLGVAIAPRLAVHSHGPDVKVVSIRGNPAPRRIVLSQLPERVPSPAVLSLVRAFRKIASAKEWRT</sequence>
<proteinExistence type="inferred from homology"/>
<keyword evidence="3" id="KW-0238">DNA-binding</keyword>
<protein>
    <submittedName>
        <fullName evidence="6">Transcriptional regulator, LysR family</fullName>
    </submittedName>
</protein>
<dbReference type="GO" id="GO:0003700">
    <property type="term" value="F:DNA-binding transcription factor activity"/>
    <property type="evidence" value="ECO:0007669"/>
    <property type="project" value="InterPro"/>
</dbReference>
<accession>A0A0B9AWE9</accession>
<dbReference type="Pfam" id="PF03466">
    <property type="entry name" value="LysR_substrate"/>
    <property type="match status" value="1"/>
</dbReference>
<evidence type="ECO:0000256" key="2">
    <source>
        <dbReference type="ARBA" id="ARBA00023015"/>
    </source>
</evidence>
<dbReference type="InterPro" id="IPR000847">
    <property type="entry name" value="LysR_HTH_N"/>
</dbReference>
<organism evidence="6 7">
    <name type="scientific">Brevibacterium linens</name>
    <dbReference type="NCBI Taxonomy" id="1703"/>
    <lineage>
        <taxon>Bacteria</taxon>
        <taxon>Bacillati</taxon>
        <taxon>Actinomycetota</taxon>
        <taxon>Actinomycetes</taxon>
        <taxon>Micrococcales</taxon>
        <taxon>Brevibacteriaceae</taxon>
        <taxon>Brevibacterium</taxon>
    </lineage>
</organism>
<comment type="caution">
    <text evidence="6">The sequence shown here is derived from an EMBL/GenBank/DDBJ whole genome shotgun (WGS) entry which is preliminary data.</text>
</comment>